<dbReference type="EMBL" id="SCEB01000314">
    <property type="protein sequence ID" value="RXM99698.1"/>
    <property type="molecule type" value="Genomic_DNA"/>
</dbReference>
<comment type="caution">
    <text evidence="1">The sequence shown here is derived from an EMBL/GenBank/DDBJ whole genome shotgun (WGS) entry which is preliminary data.</text>
</comment>
<evidence type="ECO:0000313" key="2">
    <source>
        <dbReference type="Proteomes" id="UP000289886"/>
    </source>
</evidence>
<accession>A0A662YVX0</accession>
<keyword evidence="2" id="KW-1185">Reference proteome</keyword>
<proteinExistence type="predicted"/>
<evidence type="ECO:0000313" key="1">
    <source>
        <dbReference type="EMBL" id="RXM99698.1"/>
    </source>
</evidence>
<protein>
    <submittedName>
        <fullName evidence="1">Uncharacterized protein</fullName>
    </submittedName>
</protein>
<reference evidence="1 2" key="1">
    <citation type="submission" date="2019-01" db="EMBL/GenBank/DDBJ databases">
        <title>Draft Genome and Complete Hox-Cluster Characterization of the Sterlet Sturgeon (Acipenser ruthenus).</title>
        <authorList>
            <person name="Wei Q."/>
        </authorList>
    </citation>
    <scope>NUCLEOTIDE SEQUENCE [LARGE SCALE GENOMIC DNA]</scope>
    <source>
        <strain evidence="1">WHYD16114868_AA</strain>
        <tissue evidence="1">Blood</tissue>
    </source>
</reference>
<organism evidence="1 2">
    <name type="scientific">Acipenser ruthenus</name>
    <name type="common">Sterlet sturgeon</name>
    <dbReference type="NCBI Taxonomy" id="7906"/>
    <lineage>
        <taxon>Eukaryota</taxon>
        <taxon>Metazoa</taxon>
        <taxon>Chordata</taxon>
        <taxon>Craniata</taxon>
        <taxon>Vertebrata</taxon>
        <taxon>Euteleostomi</taxon>
        <taxon>Actinopterygii</taxon>
        <taxon>Chondrostei</taxon>
        <taxon>Acipenseriformes</taxon>
        <taxon>Acipenseridae</taxon>
        <taxon>Acipenser</taxon>
    </lineage>
</organism>
<name>A0A662YVX0_ACIRT</name>
<sequence>MPLAEALLEKGLTLLVENLKPDIPAVMKTSKSRVHSTKFGKAVILLSAMHHDKSVDDESQKKKTDVIKYYNGCVRDLSCGTRHFLLAAAGASAAIDSSAQPSLTLTEQSSYSKAGKNAACSCHLLCLQHQAPT</sequence>
<dbReference type="Proteomes" id="UP000289886">
    <property type="component" value="Unassembled WGS sequence"/>
</dbReference>
<dbReference type="AlphaFoldDB" id="A0A662YVX0"/>
<gene>
    <name evidence="1" type="ORF">EOD39_10934</name>
</gene>